<dbReference type="Pfam" id="PF01575">
    <property type="entry name" value="MaoC_dehydratas"/>
    <property type="match status" value="1"/>
</dbReference>
<evidence type="ECO:0000256" key="1">
    <source>
        <dbReference type="ARBA" id="ARBA00005254"/>
    </source>
</evidence>
<evidence type="ECO:0000259" key="2">
    <source>
        <dbReference type="Pfam" id="PF01575"/>
    </source>
</evidence>
<protein>
    <submittedName>
        <fullName evidence="3">Acyl dehydratase</fullName>
    </submittedName>
</protein>
<proteinExistence type="inferred from homology"/>
<comment type="similarity">
    <text evidence="1">Belongs to the enoyl-CoA hydratase/isomerase family.</text>
</comment>
<feature type="domain" description="MaoC-like" evidence="2">
    <location>
        <begin position="194"/>
        <end position="265"/>
    </location>
</feature>
<gene>
    <name evidence="3" type="ORF">JOF47_001417</name>
</gene>
<comment type="caution">
    <text evidence="3">The sequence shown here is derived from an EMBL/GenBank/DDBJ whole genome shotgun (WGS) entry which is preliminary data.</text>
</comment>
<dbReference type="PANTHER" id="PTHR43841">
    <property type="entry name" value="3-HYDROXYACYL-THIOESTER DEHYDRATASE HTDX-RELATED"/>
    <property type="match status" value="1"/>
</dbReference>
<organism evidence="3 4">
    <name type="scientific">Paeniglutamicibacter kerguelensis</name>
    <dbReference type="NCBI Taxonomy" id="254788"/>
    <lineage>
        <taxon>Bacteria</taxon>
        <taxon>Bacillati</taxon>
        <taxon>Actinomycetota</taxon>
        <taxon>Actinomycetes</taxon>
        <taxon>Micrococcales</taxon>
        <taxon>Micrococcaceae</taxon>
        <taxon>Paeniglutamicibacter</taxon>
    </lineage>
</organism>
<dbReference type="Gene3D" id="3.10.129.10">
    <property type="entry name" value="Hotdog Thioesterase"/>
    <property type="match status" value="1"/>
</dbReference>
<dbReference type="CDD" id="cd03441">
    <property type="entry name" value="R_hydratase_like"/>
    <property type="match status" value="1"/>
</dbReference>
<name>A0ABS4XC25_9MICC</name>
<keyword evidence="4" id="KW-1185">Reference proteome</keyword>
<evidence type="ECO:0000313" key="4">
    <source>
        <dbReference type="Proteomes" id="UP001296993"/>
    </source>
</evidence>
<reference evidence="3 4" key="1">
    <citation type="submission" date="2021-03" db="EMBL/GenBank/DDBJ databases">
        <title>Sequencing the genomes of 1000 actinobacteria strains.</title>
        <authorList>
            <person name="Klenk H.-P."/>
        </authorList>
    </citation>
    <scope>NUCLEOTIDE SEQUENCE [LARGE SCALE GENOMIC DNA]</scope>
    <source>
        <strain evidence="3 4">DSM 15797</strain>
    </source>
</reference>
<evidence type="ECO:0000313" key="3">
    <source>
        <dbReference type="EMBL" id="MBP2385906.1"/>
    </source>
</evidence>
<sequence length="292" mass="31444">MRESLELTEVPSLGSLYAKALAMQAKGLLPGSKPALLVLPPVEHRVAGLRVDRDHLVAYQRLMGDTVREELPSVFVHGLAFPVAMSVMVRGDFPLPLLGMVHLTNSVEHLRPVSPVAELSVLAYPTGLREHRAGTQLDLVAEVREGSELVWRGVSTYLARGVWLGPKPEGEHAPRDPFVPPMRTGSWVLPADTGRAYAAVMGDYNPIHLSAPTAKALGMKRAIAHGMYLAGRALAGAAPHGAGYSWTIEFSTPVFLPSTVDVAFGDEERTTMFSGWGARSGKPHFSGSVTRT</sequence>
<dbReference type="InterPro" id="IPR002539">
    <property type="entry name" value="MaoC-like_dom"/>
</dbReference>
<dbReference type="InterPro" id="IPR029069">
    <property type="entry name" value="HotDog_dom_sf"/>
</dbReference>
<dbReference type="RefSeq" id="WP_209996895.1">
    <property type="nucleotide sequence ID" value="NZ_BAAAJY010000003.1"/>
</dbReference>
<dbReference type="Proteomes" id="UP001296993">
    <property type="component" value="Unassembled WGS sequence"/>
</dbReference>
<accession>A0ABS4XC25</accession>
<dbReference type="SUPFAM" id="SSF54637">
    <property type="entry name" value="Thioesterase/thiol ester dehydrase-isomerase"/>
    <property type="match status" value="2"/>
</dbReference>
<dbReference type="PANTHER" id="PTHR43841:SF1">
    <property type="entry name" value="3-HYDROXYACYL-THIOESTER DEHYDRATASE X"/>
    <property type="match status" value="1"/>
</dbReference>
<dbReference type="EMBL" id="JAGIOF010000001">
    <property type="protein sequence ID" value="MBP2385906.1"/>
    <property type="molecule type" value="Genomic_DNA"/>
</dbReference>